<feature type="chain" id="PRO_5046789160" description="Secreted protein" evidence="2">
    <location>
        <begin position="28"/>
        <end position="68"/>
    </location>
</feature>
<keyword evidence="4" id="KW-1185">Reference proteome</keyword>
<sequence>MKLTLRTAAACLLAAAAVTTALGTARATTLTVAPAQHHATVAATPTDEHDPKEEVELDENGLPDLTED</sequence>
<proteinExistence type="predicted"/>
<evidence type="ECO:0000256" key="2">
    <source>
        <dbReference type="SAM" id="SignalP"/>
    </source>
</evidence>
<feature type="compositionally biased region" description="Acidic residues" evidence="1">
    <location>
        <begin position="55"/>
        <end position="68"/>
    </location>
</feature>
<gene>
    <name evidence="3" type="ORF">ABT211_22855</name>
</gene>
<comment type="caution">
    <text evidence="3">The sequence shown here is derived from an EMBL/GenBank/DDBJ whole genome shotgun (WGS) entry which is preliminary data.</text>
</comment>
<dbReference type="RefSeq" id="WP_351958568.1">
    <property type="nucleotide sequence ID" value="NZ_JBEOZM010000010.1"/>
</dbReference>
<evidence type="ECO:0000313" key="3">
    <source>
        <dbReference type="EMBL" id="MER6270108.1"/>
    </source>
</evidence>
<name>A0ABV1TKB7_9ACTN</name>
<reference evidence="3 4" key="1">
    <citation type="submission" date="2024-06" db="EMBL/GenBank/DDBJ databases">
        <title>The Natural Products Discovery Center: Release of the First 8490 Sequenced Strains for Exploring Actinobacteria Biosynthetic Diversity.</title>
        <authorList>
            <person name="Kalkreuter E."/>
            <person name="Kautsar S.A."/>
            <person name="Yang D."/>
            <person name="Bader C.D."/>
            <person name="Teijaro C.N."/>
            <person name="Fluegel L."/>
            <person name="Davis C.M."/>
            <person name="Simpson J.R."/>
            <person name="Lauterbach L."/>
            <person name="Steele A.D."/>
            <person name="Gui C."/>
            <person name="Meng S."/>
            <person name="Li G."/>
            <person name="Viehrig K."/>
            <person name="Ye F."/>
            <person name="Su P."/>
            <person name="Kiefer A.F."/>
            <person name="Nichols A."/>
            <person name="Cepeda A.J."/>
            <person name="Yan W."/>
            <person name="Fan B."/>
            <person name="Jiang Y."/>
            <person name="Adhikari A."/>
            <person name="Zheng C.-J."/>
            <person name="Schuster L."/>
            <person name="Cowan T.M."/>
            <person name="Smanski M.J."/>
            <person name="Chevrette M.G."/>
            <person name="De Carvalho L.P.S."/>
            <person name="Shen B."/>
        </authorList>
    </citation>
    <scope>NUCLEOTIDE SEQUENCE [LARGE SCALE GENOMIC DNA]</scope>
    <source>
        <strain evidence="3 4">NPDC001694</strain>
    </source>
</reference>
<evidence type="ECO:0000313" key="4">
    <source>
        <dbReference type="Proteomes" id="UP001490365"/>
    </source>
</evidence>
<dbReference type="Proteomes" id="UP001490365">
    <property type="component" value="Unassembled WGS sequence"/>
</dbReference>
<evidence type="ECO:0000256" key="1">
    <source>
        <dbReference type="SAM" id="MobiDB-lite"/>
    </source>
</evidence>
<feature type="signal peptide" evidence="2">
    <location>
        <begin position="1"/>
        <end position="27"/>
    </location>
</feature>
<keyword evidence="2" id="KW-0732">Signal</keyword>
<accession>A0ABV1TKB7</accession>
<organism evidence="3 4">
    <name type="scientific">Streptomyces sp. 900105755</name>
    <dbReference type="NCBI Taxonomy" id="3154389"/>
    <lineage>
        <taxon>Bacteria</taxon>
        <taxon>Bacillati</taxon>
        <taxon>Actinomycetota</taxon>
        <taxon>Actinomycetes</taxon>
        <taxon>Kitasatosporales</taxon>
        <taxon>Streptomycetaceae</taxon>
        <taxon>Streptomyces</taxon>
    </lineage>
</organism>
<feature type="region of interest" description="Disordered" evidence="1">
    <location>
        <begin position="36"/>
        <end position="68"/>
    </location>
</feature>
<evidence type="ECO:0008006" key="5">
    <source>
        <dbReference type="Google" id="ProtNLM"/>
    </source>
</evidence>
<protein>
    <recommendedName>
        <fullName evidence="5">Secreted protein</fullName>
    </recommendedName>
</protein>
<dbReference type="EMBL" id="JBEOZM010000010">
    <property type="protein sequence ID" value="MER6270108.1"/>
    <property type="molecule type" value="Genomic_DNA"/>
</dbReference>